<dbReference type="GO" id="GO:0043022">
    <property type="term" value="F:ribosome binding"/>
    <property type="evidence" value="ECO:0007669"/>
    <property type="project" value="TreeGrafter"/>
</dbReference>
<evidence type="ECO:0000313" key="8">
    <source>
        <dbReference type="RefSeq" id="XP_013093364.2"/>
    </source>
</evidence>
<keyword evidence="4" id="KW-0963">Cytoplasm</keyword>
<evidence type="ECO:0000256" key="4">
    <source>
        <dbReference type="ARBA" id="ARBA00022490"/>
    </source>
</evidence>
<gene>
    <name evidence="8" type="primary">LOC106077141</name>
</gene>
<dbReference type="AlphaFoldDB" id="A0A9U8ELH1"/>
<keyword evidence="7" id="KW-1185">Reference proteome</keyword>
<dbReference type="Proteomes" id="UP001165740">
    <property type="component" value="Chromosome 1"/>
</dbReference>
<protein>
    <submittedName>
        <fullName evidence="8">Shiftless antiviral inhibitor of ribosomal frameshifting protein homolog isoform X2</fullName>
    </submittedName>
</protein>
<sequence>MEDKDIQFKAHCLRELFKGRFTQDEMLRVLQEFDEDHRQALDFLIGDPEQVSGFLRKTTNYIETLQEDSQHLLEFLDNSELVIRPSERLFACVTCNRSWWKKVPYRKEVSRCKKCLVRYDAIPKEREWGIGVFHCSRTPNCRTFKGWAVMGMTESICYICKTPVAVSEILSPKKSERAPSSKDTHQCNGFNCYNKNRVGAVASHVFSPTDQVPVCVHPKSRAAMPPGCCYLIWSVRHPSSGSTVSTFWDQGSLSSRSGIIPGY</sequence>
<dbReference type="PANTHER" id="PTHR16135">
    <property type="entry name" value="REPRESSOR OF YIELD OF DENV PROTEIN"/>
    <property type="match status" value="1"/>
</dbReference>
<evidence type="ECO:0000256" key="1">
    <source>
        <dbReference type="ARBA" id="ARBA00004123"/>
    </source>
</evidence>
<dbReference type="GO" id="GO:0036464">
    <property type="term" value="C:cytoplasmic ribonucleoprotein granule"/>
    <property type="evidence" value="ECO:0007669"/>
    <property type="project" value="UniProtKB-SubCell"/>
</dbReference>
<evidence type="ECO:0000313" key="7">
    <source>
        <dbReference type="Proteomes" id="UP001165740"/>
    </source>
</evidence>
<dbReference type="KEGG" id="bgt:106077141"/>
<keyword evidence="5" id="KW-0694">RNA-binding</keyword>
<accession>A0A9U8ELH1</accession>
<dbReference type="InterPro" id="IPR026795">
    <property type="entry name" value="SHFL"/>
</dbReference>
<dbReference type="GO" id="GO:0005634">
    <property type="term" value="C:nucleus"/>
    <property type="evidence" value="ECO:0007669"/>
    <property type="project" value="UniProtKB-SubCell"/>
</dbReference>
<comment type="subcellular location">
    <subcellularLocation>
        <location evidence="2">Cytoplasm</location>
        <location evidence="2">Cytoplasmic ribonucleoprotein granule</location>
    </subcellularLocation>
    <subcellularLocation>
        <location evidence="1">Nucleus</location>
    </subcellularLocation>
</comment>
<dbReference type="GO" id="GO:1990825">
    <property type="term" value="F:sequence-specific mRNA binding"/>
    <property type="evidence" value="ECO:0007669"/>
    <property type="project" value="TreeGrafter"/>
</dbReference>
<dbReference type="Pfam" id="PF15135">
    <property type="entry name" value="UPF0515"/>
    <property type="match status" value="1"/>
</dbReference>
<dbReference type="PANTHER" id="PTHR16135:SF2">
    <property type="entry name" value="SHIFTLESS ANTIVIRAL INHIBITOR OF RIBOSOMAL FRAMESHIFTING PROTEIN"/>
    <property type="match status" value="1"/>
</dbReference>
<keyword evidence="6" id="KW-0539">Nucleus</keyword>
<dbReference type="GeneID" id="106077141"/>
<evidence type="ECO:0000256" key="5">
    <source>
        <dbReference type="ARBA" id="ARBA00022884"/>
    </source>
</evidence>
<name>A0A9U8ELH1_BIOGL</name>
<reference evidence="8" key="1">
    <citation type="submission" date="2025-08" db="UniProtKB">
        <authorList>
            <consortium name="RefSeq"/>
        </authorList>
    </citation>
    <scope>IDENTIFICATION</scope>
</reference>
<evidence type="ECO:0000256" key="6">
    <source>
        <dbReference type="ARBA" id="ARBA00023242"/>
    </source>
</evidence>
<comment type="similarity">
    <text evidence="3">Belongs to the SHFL family.</text>
</comment>
<dbReference type="GO" id="GO:0075523">
    <property type="term" value="P:viral translational frameshifting"/>
    <property type="evidence" value="ECO:0007669"/>
    <property type="project" value="TreeGrafter"/>
</dbReference>
<evidence type="ECO:0000256" key="2">
    <source>
        <dbReference type="ARBA" id="ARBA00004331"/>
    </source>
</evidence>
<proteinExistence type="inferred from homology"/>
<dbReference type="GO" id="GO:0045087">
    <property type="term" value="P:innate immune response"/>
    <property type="evidence" value="ECO:0007669"/>
    <property type="project" value="TreeGrafter"/>
</dbReference>
<dbReference type="RefSeq" id="XP_013093364.2">
    <property type="nucleotide sequence ID" value="XM_013237910.2"/>
</dbReference>
<evidence type="ECO:0000256" key="3">
    <source>
        <dbReference type="ARBA" id="ARBA00005469"/>
    </source>
</evidence>
<organism evidence="7 8">
    <name type="scientific">Biomphalaria glabrata</name>
    <name type="common">Bloodfluke planorb</name>
    <name type="synonym">Freshwater snail</name>
    <dbReference type="NCBI Taxonomy" id="6526"/>
    <lineage>
        <taxon>Eukaryota</taxon>
        <taxon>Metazoa</taxon>
        <taxon>Spiralia</taxon>
        <taxon>Lophotrochozoa</taxon>
        <taxon>Mollusca</taxon>
        <taxon>Gastropoda</taxon>
        <taxon>Heterobranchia</taxon>
        <taxon>Euthyneura</taxon>
        <taxon>Panpulmonata</taxon>
        <taxon>Hygrophila</taxon>
        <taxon>Lymnaeoidea</taxon>
        <taxon>Planorbidae</taxon>
        <taxon>Biomphalaria</taxon>
    </lineage>
</organism>